<dbReference type="InterPro" id="IPR002347">
    <property type="entry name" value="SDR_fam"/>
</dbReference>
<evidence type="ECO:0000313" key="4">
    <source>
        <dbReference type="Proteomes" id="UP000321750"/>
    </source>
</evidence>
<dbReference type="SUPFAM" id="SSF51735">
    <property type="entry name" value="NAD(P)-binding Rossmann-fold domains"/>
    <property type="match status" value="1"/>
</dbReference>
<evidence type="ECO:0008006" key="5">
    <source>
        <dbReference type="Google" id="ProtNLM"/>
    </source>
</evidence>
<organism evidence="3 4">
    <name type="scientific">Methylobacterium gnaphalii</name>
    <dbReference type="NCBI Taxonomy" id="1010610"/>
    <lineage>
        <taxon>Bacteria</taxon>
        <taxon>Pseudomonadati</taxon>
        <taxon>Pseudomonadota</taxon>
        <taxon>Alphaproteobacteria</taxon>
        <taxon>Hyphomicrobiales</taxon>
        <taxon>Methylobacteriaceae</taxon>
        <taxon>Methylobacterium</taxon>
    </lineage>
</organism>
<keyword evidence="4" id="KW-1185">Reference proteome</keyword>
<accession>A0A512JQV1</accession>
<comment type="caution">
    <text evidence="3">The sequence shown here is derived from an EMBL/GenBank/DDBJ whole genome shotgun (WGS) entry which is preliminary data.</text>
</comment>
<dbReference type="GO" id="GO:0016020">
    <property type="term" value="C:membrane"/>
    <property type="evidence" value="ECO:0007669"/>
    <property type="project" value="TreeGrafter"/>
</dbReference>
<dbReference type="InterPro" id="IPR036291">
    <property type="entry name" value="NAD(P)-bd_dom_sf"/>
</dbReference>
<gene>
    <name evidence="3" type="ORF">MGN01_41560</name>
</gene>
<reference evidence="3 4" key="1">
    <citation type="submission" date="2019-07" db="EMBL/GenBank/DDBJ databases">
        <title>Whole genome shotgun sequence of Methylobacterium gnaphalii NBRC 107716.</title>
        <authorList>
            <person name="Hosoyama A."/>
            <person name="Uohara A."/>
            <person name="Ohji S."/>
            <person name="Ichikawa N."/>
        </authorList>
    </citation>
    <scope>NUCLEOTIDE SEQUENCE [LARGE SCALE GENOMIC DNA]</scope>
    <source>
        <strain evidence="3 4">NBRC 107716</strain>
    </source>
</reference>
<dbReference type="Pfam" id="PF00106">
    <property type="entry name" value="adh_short"/>
    <property type="match status" value="1"/>
</dbReference>
<proteinExistence type="inferred from homology"/>
<dbReference type="EMBL" id="BJZV01000035">
    <property type="protein sequence ID" value="GEP12311.1"/>
    <property type="molecule type" value="Genomic_DNA"/>
</dbReference>
<dbReference type="PROSITE" id="PS00061">
    <property type="entry name" value="ADH_SHORT"/>
    <property type="match status" value="1"/>
</dbReference>
<dbReference type="PRINTS" id="PR00081">
    <property type="entry name" value="GDHRDH"/>
</dbReference>
<dbReference type="OrthoDB" id="9808814at2"/>
<dbReference type="AlphaFoldDB" id="A0A512JQV1"/>
<sequence>MRTGKVVPRVVIGRQPTTAVSIIKDMVARGAGKVLFTSSIAGPMPDPFEAVYGATKVFLRWFGEALRSELKDTGVGVTVLMPGATETNFFHRADVLDTKIGASDAKHDPAAVAKAAFDALQAGRDKVVPGLKNKVMSTVTEALPNKAAAALHRSLSKPGSAN</sequence>
<keyword evidence="2" id="KW-0560">Oxidoreductase</keyword>
<evidence type="ECO:0000313" key="3">
    <source>
        <dbReference type="EMBL" id="GEP12311.1"/>
    </source>
</evidence>
<dbReference type="Gene3D" id="3.40.50.720">
    <property type="entry name" value="NAD(P)-binding Rossmann-like Domain"/>
    <property type="match status" value="1"/>
</dbReference>
<dbReference type="InterPro" id="IPR020904">
    <property type="entry name" value="Sc_DH/Rdtase_CS"/>
</dbReference>
<dbReference type="GO" id="GO:0016491">
    <property type="term" value="F:oxidoreductase activity"/>
    <property type="evidence" value="ECO:0007669"/>
    <property type="project" value="UniProtKB-KW"/>
</dbReference>
<dbReference type="PANTHER" id="PTHR44196:SF1">
    <property type="entry name" value="DEHYDROGENASE_REDUCTASE SDR FAMILY MEMBER 7B"/>
    <property type="match status" value="1"/>
</dbReference>
<protein>
    <recommendedName>
        <fullName evidence="5">Oxidoreductase</fullName>
    </recommendedName>
</protein>
<comment type="similarity">
    <text evidence="1">Belongs to the short-chain dehydrogenases/reductases (SDR) family.</text>
</comment>
<evidence type="ECO:0000256" key="2">
    <source>
        <dbReference type="ARBA" id="ARBA00023002"/>
    </source>
</evidence>
<dbReference type="Proteomes" id="UP000321750">
    <property type="component" value="Unassembled WGS sequence"/>
</dbReference>
<dbReference type="PANTHER" id="PTHR44196">
    <property type="entry name" value="DEHYDROGENASE/REDUCTASE SDR FAMILY MEMBER 7B"/>
    <property type="match status" value="1"/>
</dbReference>
<name>A0A512JQV1_9HYPH</name>
<dbReference type="RefSeq" id="WP_147048698.1">
    <property type="nucleotide sequence ID" value="NZ_BJZV01000035.1"/>
</dbReference>
<evidence type="ECO:0000256" key="1">
    <source>
        <dbReference type="ARBA" id="ARBA00006484"/>
    </source>
</evidence>